<dbReference type="GO" id="GO:0030643">
    <property type="term" value="P:intracellular phosphate ion homeostasis"/>
    <property type="evidence" value="ECO:0007669"/>
    <property type="project" value="InterPro"/>
</dbReference>
<comment type="caution">
    <text evidence="11">The sequence shown here is derived from an EMBL/GenBank/DDBJ whole genome shotgun (WGS) entry which is preliminary data.</text>
</comment>
<dbReference type="PANTHER" id="PTHR42930">
    <property type="entry name" value="PHOSPHATE-SPECIFIC TRANSPORT SYSTEM ACCESSORY PROTEIN PHOU"/>
    <property type="match status" value="1"/>
</dbReference>
<keyword evidence="9" id="KW-0175">Coiled coil</keyword>
<comment type="similarity">
    <text evidence="2 8">Belongs to the PhoU family.</text>
</comment>
<proteinExistence type="inferred from homology"/>
<evidence type="ECO:0000256" key="3">
    <source>
        <dbReference type="ARBA" id="ARBA00011738"/>
    </source>
</evidence>
<evidence type="ECO:0000313" key="12">
    <source>
        <dbReference type="Proteomes" id="UP000252884"/>
    </source>
</evidence>
<dbReference type="GO" id="GO:0005737">
    <property type="term" value="C:cytoplasm"/>
    <property type="evidence" value="ECO:0007669"/>
    <property type="project" value="UniProtKB-SubCell"/>
</dbReference>
<protein>
    <recommendedName>
        <fullName evidence="8">Phosphate-specific transport system accessory protein PhoU</fullName>
    </recommendedName>
</protein>
<dbReference type="OrthoDB" id="9814256at2"/>
<accession>A0A368XQG2</accession>
<dbReference type="Gene3D" id="1.20.58.220">
    <property type="entry name" value="Phosphate transport system protein phou homolog 2, domain 2"/>
    <property type="match status" value="2"/>
</dbReference>
<dbReference type="PIRSF" id="PIRSF003107">
    <property type="entry name" value="PhoU"/>
    <property type="match status" value="1"/>
</dbReference>
<dbReference type="InterPro" id="IPR038078">
    <property type="entry name" value="PhoU-like_sf"/>
</dbReference>
<keyword evidence="5 8" id="KW-0963">Cytoplasm</keyword>
<evidence type="ECO:0000259" key="10">
    <source>
        <dbReference type="Pfam" id="PF01895"/>
    </source>
</evidence>
<sequence length="233" mass="25630">MSDKHLSTQFDAELNNVSSRVMELGGLVESQIRKAIYALAQFSTEVADEVEAAEQQVNAMEVEIDRDLASIIGRRQPTARDLRLLLAISKTTANLERVGDESAKIARMAKSIAQSGAARQLPTLDLRVSADLASGLLRKALDAFARLDTAAAVSILKEDDLIDREFDGFVRKLITYMMEDPRTISASLDLLFLAKAIERIGDHAKNIAEFIIYIVKGADVRHATMEQVESAVQ</sequence>
<dbReference type="InterPro" id="IPR026022">
    <property type="entry name" value="PhoU_dom"/>
</dbReference>
<name>A0A368XQG2_9BURK</name>
<evidence type="ECO:0000256" key="4">
    <source>
        <dbReference type="ARBA" id="ARBA00022448"/>
    </source>
</evidence>
<keyword evidence="4 8" id="KW-0813">Transport</keyword>
<keyword evidence="12" id="KW-1185">Reference proteome</keyword>
<dbReference type="RefSeq" id="WP_114469209.1">
    <property type="nucleotide sequence ID" value="NZ_QPJK01000005.1"/>
</dbReference>
<dbReference type="FunFam" id="1.20.58.220:FF:000004">
    <property type="entry name" value="Phosphate-specific transport system accessory protein PhoU"/>
    <property type="match status" value="1"/>
</dbReference>
<evidence type="ECO:0000256" key="8">
    <source>
        <dbReference type="PIRNR" id="PIRNR003107"/>
    </source>
</evidence>
<evidence type="ECO:0000313" key="11">
    <source>
        <dbReference type="EMBL" id="RCW70252.1"/>
    </source>
</evidence>
<gene>
    <name evidence="11" type="ORF">DES41_105193</name>
</gene>
<feature type="domain" description="PhoU" evidence="10">
    <location>
        <begin position="130"/>
        <end position="210"/>
    </location>
</feature>
<evidence type="ECO:0000256" key="5">
    <source>
        <dbReference type="ARBA" id="ARBA00022490"/>
    </source>
</evidence>
<comment type="subunit">
    <text evidence="3 8">Homodimer.</text>
</comment>
<dbReference type="PANTHER" id="PTHR42930:SF3">
    <property type="entry name" value="PHOSPHATE-SPECIFIC TRANSPORT SYSTEM ACCESSORY PROTEIN PHOU"/>
    <property type="match status" value="1"/>
</dbReference>
<evidence type="ECO:0000256" key="7">
    <source>
        <dbReference type="ARBA" id="ARBA00056181"/>
    </source>
</evidence>
<dbReference type="GO" id="GO:0006817">
    <property type="term" value="P:phosphate ion transport"/>
    <property type="evidence" value="ECO:0007669"/>
    <property type="project" value="UniProtKB-KW"/>
</dbReference>
<comment type="function">
    <text evidence="7 8">Plays a role in the regulation of phosphate uptake.</text>
</comment>
<evidence type="ECO:0000256" key="2">
    <source>
        <dbReference type="ARBA" id="ARBA00008107"/>
    </source>
</evidence>
<evidence type="ECO:0000256" key="6">
    <source>
        <dbReference type="ARBA" id="ARBA00022592"/>
    </source>
</evidence>
<dbReference type="Proteomes" id="UP000252884">
    <property type="component" value="Unassembled WGS sequence"/>
</dbReference>
<dbReference type="SUPFAM" id="SSF109755">
    <property type="entry name" value="PhoU-like"/>
    <property type="match status" value="1"/>
</dbReference>
<dbReference type="EMBL" id="QPJK01000005">
    <property type="protein sequence ID" value="RCW70252.1"/>
    <property type="molecule type" value="Genomic_DNA"/>
</dbReference>
<feature type="domain" description="PhoU" evidence="10">
    <location>
        <begin position="22"/>
        <end position="108"/>
    </location>
</feature>
<evidence type="ECO:0000256" key="9">
    <source>
        <dbReference type="SAM" id="Coils"/>
    </source>
</evidence>
<feature type="coiled-coil region" evidence="9">
    <location>
        <begin position="43"/>
        <end position="70"/>
    </location>
</feature>
<dbReference type="InterPro" id="IPR028366">
    <property type="entry name" value="PhoU"/>
</dbReference>
<comment type="subcellular location">
    <subcellularLocation>
        <location evidence="1 8">Cytoplasm</location>
    </subcellularLocation>
</comment>
<dbReference type="AlphaFoldDB" id="A0A368XQG2"/>
<dbReference type="Pfam" id="PF01895">
    <property type="entry name" value="PhoU"/>
    <property type="match status" value="2"/>
</dbReference>
<reference evidence="11 12" key="1">
    <citation type="submission" date="2018-07" db="EMBL/GenBank/DDBJ databases">
        <title>Genomic Encyclopedia of Type Strains, Phase IV (KMG-IV): sequencing the most valuable type-strain genomes for metagenomic binning, comparative biology and taxonomic classification.</title>
        <authorList>
            <person name="Goeker M."/>
        </authorList>
    </citation>
    <scope>NUCLEOTIDE SEQUENCE [LARGE SCALE GENOMIC DNA]</scope>
    <source>
        <strain evidence="11 12">DSM 21634</strain>
    </source>
</reference>
<organism evidence="11 12">
    <name type="scientific">Pseudorhodoferax soli</name>
    <dbReference type="NCBI Taxonomy" id="545864"/>
    <lineage>
        <taxon>Bacteria</taxon>
        <taxon>Pseudomonadati</taxon>
        <taxon>Pseudomonadota</taxon>
        <taxon>Betaproteobacteria</taxon>
        <taxon>Burkholderiales</taxon>
        <taxon>Comamonadaceae</taxon>
    </lineage>
</organism>
<dbReference type="NCBIfam" id="TIGR02135">
    <property type="entry name" value="phoU_full"/>
    <property type="match status" value="1"/>
</dbReference>
<keyword evidence="6 8" id="KW-0592">Phosphate transport</keyword>
<evidence type="ECO:0000256" key="1">
    <source>
        <dbReference type="ARBA" id="ARBA00004496"/>
    </source>
</evidence>
<dbReference type="GO" id="GO:0045936">
    <property type="term" value="P:negative regulation of phosphate metabolic process"/>
    <property type="evidence" value="ECO:0007669"/>
    <property type="project" value="InterPro"/>
</dbReference>